<gene>
    <name evidence="2" type="ORF">CCHR01_04676</name>
</gene>
<dbReference type="AlphaFoldDB" id="A0AAD9AU18"/>
<sequence>MLKPCFSNALLLAGSCGCMLHAARQERRRPLCRSNFISLHSLSLQLAPDQGDGADGLCSVVITTHQEPGPDEWHSSIVWSCRSPTQLQNKSDNMPSFHQTASQGWLAPDSHRLRAGGLHRFGLKKF</sequence>
<evidence type="ECO:0008006" key="4">
    <source>
        <dbReference type="Google" id="ProtNLM"/>
    </source>
</evidence>
<accession>A0AAD9AU18</accession>
<dbReference type="EMBL" id="JAQOWY010000069">
    <property type="protein sequence ID" value="KAK1852715.1"/>
    <property type="molecule type" value="Genomic_DNA"/>
</dbReference>
<evidence type="ECO:0000313" key="3">
    <source>
        <dbReference type="Proteomes" id="UP001243330"/>
    </source>
</evidence>
<feature type="signal peptide" evidence="1">
    <location>
        <begin position="1"/>
        <end position="25"/>
    </location>
</feature>
<organism evidence="2 3">
    <name type="scientific">Colletotrichum chrysophilum</name>
    <dbReference type="NCBI Taxonomy" id="1836956"/>
    <lineage>
        <taxon>Eukaryota</taxon>
        <taxon>Fungi</taxon>
        <taxon>Dikarya</taxon>
        <taxon>Ascomycota</taxon>
        <taxon>Pezizomycotina</taxon>
        <taxon>Sordariomycetes</taxon>
        <taxon>Hypocreomycetidae</taxon>
        <taxon>Glomerellales</taxon>
        <taxon>Glomerellaceae</taxon>
        <taxon>Colletotrichum</taxon>
        <taxon>Colletotrichum gloeosporioides species complex</taxon>
    </lineage>
</organism>
<reference evidence="2" key="1">
    <citation type="submission" date="2023-01" db="EMBL/GenBank/DDBJ databases">
        <title>Colletotrichum chrysophilum M932 genome sequence.</title>
        <authorList>
            <person name="Baroncelli R."/>
        </authorList>
    </citation>
    <scope>NUCLEOTIDE SEQUENCE</scope>
    <source>
        <strain evidence="2">M932</strain>
    </source>
</reference>
<keyword evidence="1" id="KW-0732">Signal</keyword>
<proteinExistence type="predicted"/>
<protein>
    <recommendedName>
        <fullName evidence="4">Secreted protein</fullName>
    </recommendedName>
</protein>
<name>A0AAD9AU18_9PEZI</name>
<evidence type="ECO:0000313" key="2">
    <source>
        <dbReference type="EMBL" id="KAK1852715.1"/>
    </source>
</evidence>
<feature type="chain" id="PRO_5042118179" description="Secreted protein" evidence="1">
    <location>
        <begin position="26"/>
        <end position="126"/>
    </location>
</feature>
<evidence type="ECO:0000256" key="1">
    <source>
        <dbReference type="SAM" id="SignalP"/>
    </source>
</evidence>
<dbReference type="PROSITE" id="PS51257">
    <property type="entry name" value="PROKAR_LIPOPROTEIN"/>
    <property type="match status" value="1"/>
</dbReference>
<comment type="caution">
    <text evidence="2">The sequence shown here is derived from an EMBL/GenBank/DDBJ whole genome shotgun (WGS) entry which is preliminary data.</text>
</comment>
<dbReference type="Proteomes" id="UP001243330">
    <property type="component" value="Unassembled WGS sequence"/>
</dbReference>
<keyword evidence="3" id="KW-1185">Reference proteome</keyword>